<dbReference type="PANTHER" id="PTHR39328">
    <property type="entry name" value="BLL2871 PROTEIN"/>
    <property type="match status" value="1"/>
</dbReference>
<evidence type="ECO:0000313" key="1">
    <source>
        <dbReference type="EMBL" id="MDN4480972.1"/>
    </source>
</evidence>
<dbReference type="EMBL" id="JAUHQA010000001">
    <property type="protein sequence ID" value="MDN4480972.1"/>
    <property type="molecule type" value="Genomic_DNA"/>
</dbReference>
<dbReference type="InterPro" id="IPR010430">
    <property type="entry name" value="DUF1028"/>
</dbReference>
<name>A0ABT8GHR1_9MICO</name>
<dbReference type="RefSeq" id="WP_301142456.1">
    <property type="nucleotide sequence ID" value="NZ_JAUHQA010000001.1"/>
</dbReference>
<keyword evidence="2" id="KW-1185">Reference proteome</keyword>
<accession>A0ABT8GHR1</accession>
<protein>
    <submittedName>
        <fullName evidence="1">DUF1028 domain-containing protein</fullName>
    </submittedName>
</protein>
<evidence type="ECO:0000313" key="2">
    <source>
        <dbReference type="Proteomes" id="UP001172708"/>
    </source>
</evidence>
<comment type="caution">
    <text evidence="1">The sequence shown here is derived from an EMBL/GenBank/DDBJ whole genome shotgun (WGS) entry which is preliminary data.</text>
</comment>
<organism evidence="1 2">
    <name type="scientific">Demequina muriae</name>
    <dbReference type="NCBI Taxonomy" id="3051664"/>
    <lineage>
        <taxon>Bacteria</taxon>
        <taxon>Bacillati</taxon>
        <taxon>Actinomycetota</taxon>
        <taxon>Actinomycetes</taxon>
        <taxon>Micrococcales</taxon>
        <taxon>Demequinaceae</taxon>
        <taxon>Demequina</taxon>
    </lineage>
</organism>
<reference evidence="1" key="1">
    <citation type="submission" date="2023-06" db="EMBL/GenBank/DDBJ databases">
        <title>Egi l300058.</title>
        <authorList>
            <person name="Gao L."/>
            <person name="Fang B.-Z."/>
            <person name="Li W.-J."/>
        </authorList>
    </citation>
    <scope>NUCLEOTIDE SEQUENCE</scope>
    <source>
        <strain evidence="1">EGI L300058</strain>
    </source>
</reference>
<gene>
    <name evidence="1" type="ORF">QQX02_08570</name>
</gene>
<sequence length="237" mass="24500">MTYSILAVDRAHRAIGIATATFSLAVGNSVPAIDPAAGAVASQAWPNRDLRHLALEALRDGAQPASALASALRTDGGAAYRQLAVMGLDGAWEVHTGESCTPWAGHRAVDGMVIAGNYLAGSHVLDAAADAWGATPDLHADVPPDEVVDTAGRRAQRAVPQASVALAKRLVAALLAAEDAGGDARGRQSASLIVSSRGERVQWPPATDIDLRVDDDDRGPYALAALLDHRLGTRAAD</sequence>
<dbReference type="SUPFAM" id="SSF56235">
    <property type="entry name" value="N-terminal nucleophile aminohydrolases (Ntn hydrolases)"/>
    <property type="match status" value="1"/>
</dbReference>
<dbReference type="Gene3D" id="3.60.20.10">
    <property type="entry name" value="Glutamine Phosphoribosylpyrophosphate, subunit 1, domain 1"/>
    <property type="match status" value="1"/>
</dbReference>
<dbReference type="InterPro" id="IPR029055">
    <property type="entry name" value="Ntn_hydrolases_N"/>
</dbReference>
<proteinExistence type="predicted"/>
<dbReference type="Pfam" id="PF06267">
    <property type="entry name" value="DUF1028"/>
    <property type="match status" value="1"/>
</dbReference>
<dbReference type="Proteomes" id="UP001172708">
    <property type="component" value="Unassembled WGS sequence"/>
</dbReference>
<dbReference type="PANTHER" id="PTHR39328:SF1">
    <property type="entry name" value="BLL2871 PROTEIN"/>
    <property type="match status" value="1"/>
</dbReference>